<dbReference type="GO" id="GO:0003729">
    <property type="term" value="F:mRNA binding"/>
    <property type="evidence" value="ECO:0007669"/>
    <property type="project" value="TreeGrafter"/>
</dbReference>
<dbReference type="CDD" id="cd21134">
    <property type="entry name" value="YTH"/>
    <property type="match status" value="1"/>
</dbReference>
<sequence length="240" mass="27565">MPHPKKKRRPHVAPRFAQDRRPSDATAKRVAISEQEQAVRDLFSSSTCRCFVLKSFSEANVHKSLKFGIWSTTALHSALLDQVYRASSLTADRPVLLFFSVCNTRHFHGIARMTSSVQTDTQFQLWEKLKYEGFFRVEWLLVKDVPNYVLTGVKMSNTPTKKSITSCRDCEEVLCSEASEFLTRFTEFDSRSSAWDDFAHYDELQIQLEHKRGLVLSDEVDRTELSSYLVPLQEESLAST</sequence>
<name>A0AAV0UE19_HYABA</name>
<feature type="domain" description="YTH" evidence="2">
    <location>
        <begin position="48"/>
        <end position="185"/>
    </location>
</feature>
<keyword evidence="4" id="KW-1185">Reference proteome</keyword>
<dbReference type="AlphaFoldDB" id="A0AAV0UE19"/>
<evidence type="ECO:0000256" key="1">
    <source>
        <dbReference type="SAM" id="MobiDB-lite"/>
    </source>
</evidence>
<dbReference type="InterPro" id="IPR045168">
    <property type="entry name" value="YTH_prot"/>
</dbReference>
<dbReference type="PANTHER" id="PTHR12357">
    <property type="entry name" value="YTH YT521-B HOMOLOGY DOMAIN-CONTAINING"/>
    <property type="match status" value="1"/>
</dbReference>
<dbReference type="PANTHER" id="PTHR12357:SF89">
    <property type="entry name" value="YTH DOMAIN-CONTAINING FAMILY PROTEIN"/>
    <property type="match status" value="1"/>
</dbReference>
<accession>A0AAV0UE19</accession>
<dbReference type="Gene3D" id="3.10.590.10">
    <property type="entry name" value="ph1033 like domains"/>
    <property type="match status" value="1"/>
</dbReference>
<evidence type="ECO:0000259" key="2">
    <source>
        <dbReference type="PROSITE" id="PS50882"/>
    </source>
</evidence>
<dbReference type="PROSITE" id="PS50882">
    <property type="entry name" value="YTH"/>
    <property type="match status" value="1"/>
</dbReference>
<gene>
    <name evidence="3" type="ORF">HBR001_LOCUS6428</name>
</gene>
<evidence type="ECO:0000313" key="4">
    <source>
        <dbReference type="Proteomes" id="UP001162031"/>
    </source>
</evidence>
<organism evidence="3 4">
    <name type="scientific">Hyaloperonospora brassicae</name>
    <name type="common">Brassica downy mildew</name>
    <name type="synonym">Peronospora brassicae</name>
    <dbReference type="NCBI Taxonomy" id="162125"/>
    <lineage>
        <taxon>Eukaryota</taxon>
        <taxon>Sar</taxon>
        <taxon>Stramenopiles</taxon>
        <taxon>Oomycota</taxon>
        <taxon>Peronosporomycetes</taxon>
        <taxon>Peronosporales</taxon>
        <taxon>Peronosporaceae</taxon>
        <taxon>Hyaloperonospora</taxon>
    </lineage>
</organism>
<proteinExistence type="predicted"/>
<reference evidence="3" key="1">
    <citation type="submission" date="2022-12" db="EMBL/GenBank/DDBJ databases">
        <authorList>
            <person name="Webb A."/>
        </authorList>
    </citation>
    <scope>NUCLEOTIDE SEQUENCE</scope>
    <source>
        <strain evidence="3">Hp1</strain>
    </source>
</reference>
<feature type="compositionally biased region" description="Basic residues" evidence="1">
    <location>
        <begin position="1"/>
        <end position="12"/>
    </location>
</feature>
<dbReference type="InterPro" id="IPR007275">
    <property type="entry name" value="YTH_domain"/>
</dbReference>
<feature type="compositionally biased region" description="Basic and acidic residues" evidence="1">
    <location>
        <begin position="17"/>
        <end position="26"/>
    </location>
</feature>
<dbReference type="Proteomes" id="UP001162031">
    <property type="component" value="Unassembled WGS sequence"/>
</dbReference>
<protein>
    <recommendedName>
        <fullName evidence="2">YTH domain-containing protein</fullName>
    </recommendedName>
</protein>
<dbReference type="GO" id="GO:0005737">
    <property type="term" value="C:cytoplasm"/>
    <property type="evidence" value="ECO:0007669"/>
    <property type="project" value="TreeGrafter"/>
</dbReference>
<dbReference type="EMBL" id="CANTFL010001256">
    <property type="protein sequence ID" value="CAI5735257.1"/>
    <property type="molecule type" value="Genomic_DNA"/>
</dbReference>
<dbReference type="GO" id="GO:0061157">
    <property type="term" value="P:mRNA destabilization"/>
    <property type="evidence" value="ECO:0007669"/>
    <property type="project" value="TreeGrafter"/>
</dbReference>
<evidence type="ECO:0000313" key="3">
    <source>
        <dbReference type="EMBL" id="CAI5735257.1"/>
    </source>
</evidence>
<dbReference type="Pfam" id="PF04146">
    <property type="entry name" value="YTH"/>
    <property type="match status" value="1"/>
</dbReference>
<comment type="caution">
    <text evidence="3">The sequence shown here is derived from an EMBL/GenBank/DDBJ whole genome shotgun (WGS) entry which is preliminary data.</text>
</comment>
<feature type="region of interest" description="Disordered" evidence="1">
    <location>
        <begin position="1"/>
        <end position="26"/>
    </location>
</feature>